<dbReference type="PANTHER" id="PTHR22911">
    <property type="entry name" value="ACYL-MALONYL CONDENSING ENZYME-RELATED"/>
    <property type="match status" value="1"/>
</dbReference>
<protein>
    <submittedName>
        <fullName evidence="4">EamA-like transporter family protein</fullName>
    </submittedName>
</protein>
<feature type="domain" description="EamA" evidence="2">
    <location>
        <begin position="6"/>
        <end position="136"/>
    </location>
</feature>
<evidence type="ECO:0000313" key="3">
    <source>
        <dbReference type="EMBL" id="KYC54214.1"/>
    </source>
</evidence>
<evidence type="ECO:0000259" key="2">
    <source>
        <dbReference type="Pfam" id="PF00892"/>
    </source>
</evidence>
<reference evidence="4 5" key="1">
    <citation type="journal article" date="2016" name="ISME J.">
        <title>Chasing the elusive Euryarchaeota class WSA2: genomes reveal a uniquely fastidious methyl-reducing methanogen.</title>
        <authorList>
            <person name="Nobu M.K."/>
            <person name="Narihiro T."/>
            <person name="Kuroda K."/>
            <person name="Mei R."/>
            <person name="Liu W.T."/>
        </authorList>
    </citation>
    <scope>NUCLEOTIDE SEQUENCE [LARGE SCALE GENOMIC DNA]</scope>
    <source>
        <strain evidence="3">ADurb1013_Bin02101</strain>
        <strain evidence="4">ADurb1213_Bin02801</strain>
    </source>
</reference>
<feature type="transmembrane region" description="Helical" evidence="1">
    <location>
        <begin position="219"/>
        <end position="238"/>
    </location>
</feature>
<feature type="transmembrane region" description="Helical" evidence="1">
    <location>
        <begin position="178"/>
        <end position="199"/>
    </location>
</feature>
<keyword evidence="1" id="KW-1133">Transmembrane helix</keyword>
<dbReference type="InterPro" id="IPR000620">
    <property type="entry name" value="EamA_dom"/>
</dbReference>
<organism evidence="4">
    <name type="scientific">Candidatus Methanofastidiosum methylothiophilum</name>
    <dbReference type="NCBI Taxonomy" id="1705564"/>
    <lineage>
        <taxon>Archaea</taxon>
        <taxon>Methanobacteriati</taxon>
        <taxon>Methanobacteriota</taxon>
        <taxon>Stenosarchaea group</taxon>
        <taxon>Candidatus Methanofastidiosia</taxon>
        <taxon>Candidatus Methanofastidiosales</taxon>
        <taxon>Candidatus Methanofastidiosaceae</taxon>
        <taxon>Candidatus Methanofastidiosum</taxon>
    </lineage>
</organism>
<accession>A0A150JKT3</accession>
<name>A0A150JKT3_9EURY</name>
<feature type="transmembrane region" description="Helical" evidence="1">
    <location>
        <begin position="250"/>
        <end position="269"/>
    </location>
</feature>
<keyword evidence="1" id="KW-0812">Transmembrane</keyword>
<feature type="transmembrane region" description="Helical" evidence="1">
    <location>
        <begin position="64"/>
        <end position="87"/>
    </location>
</feature>
<dbReference type="Proteomes" id="UP000092420">
    <property type="component" value="Unassembled WGS sequence"/>
</dbReference>
<proteinExistence type="predicted"/>
<dbReference type="AlphaFoldDB" id="A0A150JKT3"/>
<feature type="transmembrane region" description="Helical" evidence="1">
    <location>
        <begin position="5"/>
        <end position="25"/>
    </location>
</feature>
<dbReference type="GO" id="GO:0016020">
    <property type="term" value="C:membrane"/>
    <property type="evidence" value="ECO:0007669"/>
    <property type="project" value="InterPro"/>
</dbReference>
<dbReference type="EMBL" id="LNJB01000016">
    <property type="protein sequence ID" value="KYC54214.1"/>
    <property type="molecule type" value="Genomic_DNA"/>
</dbReference>
<dbReference type="EMBL" id="LNJE01000008">
    <property type="protein sequence ID" value="KYC57816.1"/>
    <property type="molecule type" value="Genomic_DNA"/>
</dbReference>
<dbReference type="PATRIC" id="fig|1706433.3.peg.1228"/>
<feature type="domain" description="EamA" evidence="2">
    <location>
        <begin position="149"/>
        <end position="290"/>
    </location>
</feature>
<dbReference type="SUPFAM" id="SSF103481">
    <property type="entry name" value="Multidrug resistance efflux transporter EmrE"/>
    <property type="match status" value="2"/>
</dbReference>
<feature type="transmembrane region" description="Helical" evidence="1">
    <location>
        <begin position="122"/>
        <end position="141"/>
    </location>
</feature>
<gene>
    <name evidence="3" type="ORF">AN188_01223</name>
    <name evidence="4" type="ORF">APG09_00842</name>
</gene>
<sequence length="294" mass="33136">MRNDYWIIIISALLFGLIIPGGQYFSNLGFSLYEISVYSLLFLFIITLPIICIRKTTPLRRNNLAFFILYGFIGALLQLTQFGGVIFGTPIAIVALLLYTQPMWTTFFGRLILNEMISKMKILSVAIAFLGVLFLLSPWNIKNVGNIKGLASSLFAGIFLSLWIVFARKTGISKEYYINTVSAYSLISLIWLIILFPIFKSFYQNDALTRLTYQFPVSYWFSFGIFSFTAAFLPNSLFYKAIEKVEASKAGIILLLEPIVASIIAMVLFNQYLTSNILIGGGLILISNYLAIKE</sequence>
<evidence type="ECO:0000313" key="4">
    <source>
        <dbReference type="EMBL" id="KYC57816.1"/>
    </source>
</evidence>
<dbReference type="Pfam" id="PF00892">
    <property type="entry name" value="EamA"/>
    <property type="match status" value="2"/>
</dbReference>
<accession>A0A150JIM8</accession>
<dbReference type="InterPro" id="IPR037185">
    <property type="entry name" value="EmrE-like"/>
</dbReference>
<accession>A0A150JB93</accession>
<comment type="caution">
    <text evidence="4">The sequence shown here is derived from an EMBL/GenBank/DDBJ whole genome shotgun (WGS) entry which is preliminary data.</text>
</comment>
<feature type="transmembrane region" description="Helical" evidence="1">
    <location>
        <begin position="93"/>
        <end position="113"/>
    </location>
</feature>
<feature type="transmembrane region" description="Helical" evidence="1">
    <location>
        <begin position="147"/>
        <end position="166"/>
    </location>
</feature>
<dbReference type="PANTHER" id="PTHR22911:SF79">
    <property type="entry name" value="MOBA-LIKE NTP TRANSFERASE DOMAIN-CONTAINING PROTEIN"/>
    <property type="match status" value="1"/>
</dbReference>
<evidence type="ECO:0000256" key="1">
    <source>
        <dbReference type="SAM" id="Phobius"/>
    </source>
</evidence>
<dbReference type="PATRIC" id="fig|1706435.3.peg.836"/>
<evidence type="ECO:0000313" key="5">
    <source>
        <dbReference type="Proteomes" id="UP000092420"/>
    </source>
</evidence>
<feature type="transmembrane region" description="Helical" evidence="1">
    <location>
        <begin position="31"/>
        <end position="52"/>
    </location>
</feature>
<feature type="transmembrane region" description="Helical" evidence="1">
    <location>
        <begin position="275"/>
        <end position="292"/>
    </location>
</feature>
<keyword evidence="1" id="KW-0472">Membrane</keyword>